<organism evidence="2 3">
    <name type="scientific">Massarina eburnea CBS 473.64</name>
    <dbReference type="NCBI Taxonomy" id="1395130"/>
    <lineage>
        <taxon>Eukaryota</taxon>
        <taxon>Fungi</taxon>
        <taxon>Dikarya</taxon>
        <taxon>Ascomycota</taxon>
        <taxon>Pezizomycotina</taxon>
        <taxon>Dothideomycetes</taxon>
        <taxon>Pleosporomycetidae</taxon>
        <taxon>Pleosporales</taxon>
        <taxon>Massarineae</taxon>
        <taxon>Massarinaceae</taxon>
        <taxon>Massarina</taxon>
    </lineage>
</organism>
<proteinExistence type="predicted"/>
<dbReference type="Proteomes" id="UP000799753">
    <property type="component" value="Unassembled WGS sequence"/>
</dbReference>
<reference evidence="2" key="1">
    <citation type="journal article" date="2020" name="Stud. Mycol.">
        <title>101 Dothideomycetes genomes: a test case for predicting lifestyles and emergence of pathogens.</title>
        <authorList>
            <person name="Haridas S."/>
            <person name="Albert R."/>
            <person name="Binder M."/>
            <person name="Bloem J."/>
            <person name="Labutti K."/>
            <person name="Salamov A."/>
            <person name="Andreopoulos B."/>
            <person name="Baker S."/>
            <person name="Barry K."/>
            <person name="Bills G."/>
            <person name="Bluhm B."/>
            <person name="Cannon C."/>
            <person name="Castanera R."/>
            <person name="Culley D."/>
            <person name="Daum C."/>
            <person name="Ezra D."/>
            <person name="Gonzalez J."/>
            <person name="Henrissat B."/>
            <person name="Kuo A."/>
            <person name="Liang C."/>
            <person name="Lipzen A."/>
            <person name="Lutzoni F."/>
            <person name="Magnuson J."/>
            <person name="Mondo S."/>
            <person name="Nolan M."/>
            <person name="Ohm R."/>
            <person name="Pangilinan J."/>
            <person name="Park H.-J."/>
            <person name="Ramirez L."/>
            <person name="Alfaro M."/>
            <person name="Sun H."/>
            <person name="Tritt A."/>
            <person name="Yoshinaga Y."/>
            <person name="Zwiers L.-H."/>
            <person name="Turgeon B."/>
            <person name="Goodwin S."/>
            <person name="Spatafora J."/>
            <person name="Crous P."/>
            <person name="Grigoriev I."/>
        </authorList>
    </citation>
    <scope>NUCLEOTIDE SEQUENCE</scope>
    <source>
        <strain evidence="2">CBS 473.64</strain>
    </source>
</reference>
<dbReference type="EMBL" id="MU006793">
    <property type="protein sequence ID" value="KAF2637454.1"/>
    <property type="molecule type" value="Genomic_DNA"/>
</dbReference>
<evidence type="ECO:0000256" key="1">
    <source>
        <dbReference type="SAM" id="MobiDB-lite"/>
    </source>
</evidence>
<evidence type="ECO:0000313" key="3">
    <source>
        <dbReference type="Proteomes" id="UP000799753"/>
    </source>
</evidence>
<sequence length="187" mass="21740">MPLDMPAEIPRHGRTRSPGVELPTSVNCIKHPITRLLLPKPALEPFEELFPERAYDEYPIDIRPKKEPFIGKFKDPHLCPECGINPVSFYGNGPSEKHPAASFGEEILLNFENHRPYLRWRREERKRQRARSQLDWAWRKRVIEAKLIDHLHHVGDRVEVRLDKKVDRLRGYIKARLAGFGKAAKGA</sequence>
<keyword evidence="3" id="KW-1185">Reference proteome</keyword>
<feature type="region of interest" description="Disordered" evidence="1">
    <location>
        <begin position="1"/>
        <end position="20"/>
    </location>
</feature>
<dbReference type="AlphaFoldDB" id="A0A6A6RTV5"/>
<gene>
    <name evidence="2" type="ORF">P280DRAFT_521135</name>
</gene>
<name>A0A6A6RTV5_9PLEO</name>
<evidence type="ECO:0000313" key="2">
    <source>
        <dbReference type="EMBL" id="KAF2637454.1"/>
    </source>
</evidence>
<accession>A0A6A6RTV5</accession>
<protein>
    <submittedName>
        <fullName evidence="2">Uncharacterized protein</fullName>
    </submittedName>
</protein>